<dbReference type="InterPro" id="IPR038657">
    <property type="entry name" value="Ribosomal_bL19_sf"/>
</dbReference>
<dbReference type="GO" id="GO:0022625">
    <property type="term" value="C:cytosolic large ribosomal subunit"/>
    <property type="evidence" value="ECO:0007669"/>
    <property type="project" value="TreeGrafter"/>
</dbReference>
<sequence length="109" mass="12146">MKKAQDAGKVFNQMENLKSQPFRGVVIAMKGYGSNKKFVVRKIGADNVGVEKIIPLFSPVLEKLEIVAKGKPRRAKLFYLRHRVGKSALKVKERKTVVVPKDTPVEVAA</sequence>
<evidence type="ECO:0000256" key="1">
    <source>
        <dbReference type="ARBA" id="ARBA00005781"/>
    </source>
</evidence>
<organism evidence="5 6">
    <name type="scientific">Candidatus Dojkabacteria bacterium CG_4_10_14_0_2_um_filter_Dojkabacteria_WS6_41_15</name>
    <dbReference type="NCBI Taxonomy" id="2014249"/>
    <lineage>
        <taxon>Bacteria</taxon>
        <taxon>Candidatus Dojkabacteria</taxon>
    </lineage>
</organism>
<protein>
    <recommendedName>
        <fullName evidence="4">50S ribosomal protein L19</fullName>
    </recommendedName>
</protein>
<dbReference type="EMBL" id="PFQB01000018">
    <property type="protein sequence ID" value="PJA15423.1"/>
    <property type="molecule type" value="Genomic_DNA"/>
</dbReference>
<evidence type="ECO:0000256" key="2">
    <source>
        <dbReference type="ARBA" id="ARBA00022980"/>
    </source>
</evidence>
<dbReference type="InterPro" id="IPR001857">
    <property type="entry name" value="Ribosomal_bL19"/>
</dbReference>
<comment type="function">
    <text evidence="4">This protein is located at the 30S-50S ribosomal subunit interface and may play a role in the structure and function of the aminoacyl-tRNA binding site.</text>
</comment>
<comment type="similarity">
    <text evidence="1 4">Belongs to the bacterial ribosomal protein bL19 family.</text>
</comment>
<dbReference type="PANTHER" id="PTHR15680">
    <property type="entry name" value="RIBOSOMAL PROTEIN L19"/>
    <property type="match status" value="1"/>
</dbReference>
<proteinExistence type="inferred from homology"/>
<dbReference type="SUPFAM" id="SSF50104">
    <property type="entry name" value="Translation proteins SH3-like domain"/>
    <property type="match status" value="1"/>
</dbReference>
<keyword evidence="3 4" id="KW-0687">Ribonucleoprotein</keyword>
<dbReference type="InterPro" id="IPR008991">
    <property type="entry name" value="Translation_prot_SH3-like_sf"/>
</dbReference>
<accession>A0A2M7W2X0</accession>
<evidence type="ECO:0000313" key="6">
    <source>
        <dbReference type="Proteomes" id="UP000228952"/>
    </source>
</evidence>
<evidence type="ECO:0000256" key="3">
    <source>
        <dbReference type="ARBA" id="ARBA00023274"/>
    </source>
</evidence>
<dbReference type="Proteomes" id="UP000228952">
    <property type="component" value="Unassembled WGS sequence"/>
</dbReference>
<evidence type="ECO:0000313" key="5">
    <source>
        <dbReference type="EMBL" id="PJA15423.1"/>
    </source>
</evidence>
<comment type="caution">
    <text evidence="5">The sequence shown here is derived from an EMBL/GenBank/DDBJ whole genome shotgun (WGS) entry which is preliminary data.</text>
</comment>
<reference evidence="6" key="1">
    <citation type="submission" date="2017-09" db="EMBL/GenBank/DDBJ databases">
        <title>Depth-based differentiation of microbial function through sediment-hosted aquifers and enrichment of novel symbionts in the deep terrestrial subsurface.</title>
        <authorList>
            <person name="Probst A.J."/>
            <person name="Ladd B."/>
            <person name="Jarett J.K."/>
            <person name="Geller-Mcgrath D.E."/>
            <person name="Sieber C.M.K."/>
            <person name="Emerson J.B."/>
            <person name="Anantharaman K."/>
            <person name="Thomas B.C."/>
            <person name="Malmstrom R."/>
            <person name="Stieglmeier M."/>
            <person name="Klingl A."/>
            <person name="Woyke T."/>
            <person name="Ryan C.M."/>
            <person name="Banfield J.F."/>
        </authorList>
    </citation>
    <scope>NUCLEOTIDE SEQUENCE [LARGE SCALE GENOMIC DNA]</scope>
</reference>
<evidence type="ECO:0000256" key="4">
    <source>
        <dbReference type="RuleBase" id="RU000559"/>
    </source>
</evidence>
<gene>
    <name evidence="5" type="ORF">COX64_00790</name>
</gene>
<dbReference type="PANTHER" id="PTHR15680:SF9">
    <property type="entry name" value="LARGE RIBOSOMAL SUBUNIT PROTEIN BL19M"/>
    <property type="match status" value="1"/>
</dbReference>
<dbReference type="GO" id="GO:0006412">
    <property type="term" value="P:translation"/>
    <property type="evidence" value="ECO:0007669"/>
    <property type="project" value="InterPro"/>
</dbReference>
<dbReference type="Pfam" id="PF01245">
    <property type="entry name" value="Ribosomal_L19"/>
    <property type="match status" value="1"/>
</dbReference>
<keyword evidence="2 5" id="KW-0689">Ribosomal protein</keyword>
<dbReference type="Gene3D" id="2.30.30.790">
    <property type="match status" value="1"/>
</dbReference>
<dbReference type="GO" id="GO:0003735">
    <property type="term" value="F:structural constituent of ribosome"/>
    <property type="evidence" value="ECO:0007669"/>
    <property type="project" value="InterPro"/>
</dbReference>
<dbReference type="AlphaFoldDB" id="A0A2M7W2X0"/>
<name>A0A2M7W2X0_9BACT</name>
<dbReference type="PRINTS" id="PR00061">
    <property type="entry name" value="RIBOSOMALL19"/>
</dbReference>